<dbReference type="AlphaFoldDB" id="A0A8J5WD84"/>
<dbReference type="EMBL" id="JAAALK010000082">
    <property type="protein sequence ID" value="KAG8087394.1"/>
    <property type="molecule type" value="Genomic_DNA"/>
</dbReference>
<name>A0A8J5WD84_ZIZPA</name>
<organism evidence="1 2">
    <name type="scientific">Zizania palustris</name>
    <name type="common">Northern wild rice</name>
    <dbReference type="NCBI Taxonomy" id="103762"/>
    <lineage>
        <taxon>Eukaryota</taxon>
        <taxon>Viridiplantae</taxon>
        <taxon>Streptophyta</taxon>
        <taxon>Embryophyta</taxon>
        <taxon>Tracheophyta</taxon>
        <taxon>Spermatophyta</taxon>
        <taxon>Magnoliopsida</taxon>
        <taxon>Liliopsida</taxon>
        <taxon>Poales</taxon>
        <taxon>Poaceae</taxon>
        <taxon>BOP clade</taxon>
        <taxon>Oryzoideae</taxon>
        <taxon>Oryzeae</taxon>
        <taxon>Zizaniinae</taxon>
        <taxon>Zizania</taxon>
    </lineage>
</organism>
<dbReference type="PANTHER" id="PTHR34222">
    <property type="entry name" value="GAG_PRE-INTEGRS DOMAIN-CONTAINING PROTEIN"/>
    <property type="match status" value="1"/>
</dbReference>
<dbReference type="Proteomes" id="UP000729402">
    <property type="component" value="Unassembled WGS sequence"/>
</dbReference>
<evidence type="ECO:0008006" key="3">
    <source>
        <dbReference type="Google" id="ProtNLM"/>
    </source>
</evidence>
<dbReference type="PANTHER" id="PTHR34222:SF100">
    <property type="entry name" value="CCHC-TYPE DOMAIN-CONTAINING PROTEIN"/>
    <property type="match status" value="1"/>
</dbReference>
<sequence length="145" mass="15532">MYQFCHGLRSDFESIRMQQLSNPVTPSIADVLSALIAEETRLHSLASAPISVPHSVLAASQRSSLATGGSSEGTLCDHCKKTGHCSENCFVRYPEKLAEYRAHRARGRSTSKGYVSIVAASSISAAQSSWVLDSGASFHVTSDQS</sequence>
<accession>A0A8J5WD84</accession>
<reference evidence="1" key="2">
    <citation type="submission" date="2021-02" db="EMBL/GenBank/DDBJ databases">
        <authorList>
            <person name="Kimball J.A."/>
            <person name="Haas M.W."/>
            <person name="Macchietto M."/>
            <person name="Kono T."/>
            <person name="Duquette J."/>
            <person name="Shao M."/>
        </authorList>
    </citation>
    <scope>NUCLEOTIDE SEQUENCE</scope>
    <source>
        <tissue evidence="1">Fresh leaf tissue</tissue>
    </source>
</reference>
<reference evidence="1" key="1">
    <citation type="journal article" date="2021" name="bioRxiv">
        <title>Whole Genome Assembly and Annotation of Northern Wild Rice, Zizania palustris L., Supports a Whole Genome Duplication in the Zizania Genus.</title>
        <authorList>
            <person name="Haas M."/>
            <person name="Kono T."/>
            <person name="Macchietto M."/>
            <person name="Millas R."/>
            <person name="McGilp L."/>
            <person name="Shao M."/>
            <person name="Duquette J."/>
            <person name="Hirsch C.N."/>
            <person name="Kimball J."/>
        </authorList>
    </citation>
    <scope>NUCLEOTIDE SEQUENCE</scope>
    <source>
        <tissue evidence="1">Fresh leaf tissue</tissue>
    </source>
</reference>
<evidence type="ECO:0000313" key="2">
    <source>
        <dbReference type="Proteomes" id="UP000729402"/>
    </source>
</evidence>
<gene>
    <name evidence="1" type="ORF">GUJ93_ZPchr0010g10858</name>
</gene>
<keyword evidence="2" id="KW-1185">Reference proteome</keyword>
<protein>
    <recommendedName>
        <fullName evidence="3">CCHC-type domain-containing protein</fullName>
    </recommendedName>
</protein>
<proteinExistence type="predicted"/>
<comment type="caution">
    <text evidence="1">The sequence shown here is derived from an EMBL/GenBank/DDBJ whole genome shotgun (WGS) entry which is preliminary data.</text>
</comment>
<evidence type="ECO:0000313" key="1">
    <source>
        <dbReference type="EMBL" id="KAG8087394.1"/>
    </source>
</evidence>
<dbReference type="OrthoDB" id="690000at2759"/>